<dbReference type="AlphaFoldDB" id="A0ABD2C2W8"/>
<accession>A0ABD2C2W8</accession>
<keyword evidence="2" id="KW-1185">Reference proteome</keyword>
<gene>
    <name evidence="1" type="ORF">V1477_010769</name>
</gene>
<protein>
    <submittedName>
        <fullName evidence="1">Uncharacterized protein</fullName>
    </submittedName>
</protein>
<proteinExistence type="predicted"/>
<reference evidence="1 2" key="1">
    <citation type="journal article" date="2024" name="Ann. Entomol. Soc. Am.">
        <title>Genomic analyses of the southern and eastern yellowjacket wasps (Hymenoptera: Vespidae) reveal evolutionary signatures of social life.</title>
        <authorList>
            <person name="Catto M.A."/>
            <person name="Caine P.B."/>
            <person name="Orr S.E."/>
            <person name="Hunt B.G."/>
            <person name="Goodisman M.A.D."/>
        </authorList>
    </citation>
    <scope>NUCLEOTIDE SEQUENCE [LARGE SCALE GENOMIC DNA]</scope>
    <source>
        <strain evidence="1">232</strain>
        <tissue evidence="1">Head and thorax</tissue>
    </source>
</reference>
<dbReference type="EMBL" id="JAYRBN010000061">
    <property type="protein sequence ID" value="KAL2739380.1"/>
    <property type="molecule type" value="Genomic_DNA"/>
</dbReference>
<dbReference type="Proteomes" id="UP001607303">
    <property type="component" value="Unassembled WGS sequence"/>
</dbReference>
<sequence>MFLIGLNHRRILSVKRHQILWFILVLVLFNEDTYYVSRIKRKRQWEVGVGMKVGVEESGVIRLAKSTLFYGTGMLTELRESLSTQIGGLNEKSSSTCKDIAAITPYCLSSAHTSVVDGPYRVYLLLGALRTTEYLMMHQEGRGGVVKEEFPDSDESHVACENV</sequence>
<name>A0ABD2C2W8_VESMC</name>
<organism evidence="1 2">
    <name type="scientific">Vespula maculifrons</name>
    <name type="common">Eastern yellow jacket</name>
    <name type="synonym">Wasp</name>
    <dbReference type="NCBI Taxonomy" id="7453"/>
    <lineage>
        <taxon>Eukaryota</taxon>
        <taxon>Metazoa</taxon>
        <taxon>Ecdysozoa</taxon>
        <taxon>Arthropoda</taxon>
        <taxon>Hexapoda</taxon>
        <taxon>Insecta</taxon>
        <taxon>Pterygota</taxon>
        <taxon>Neoptera</taxon>
        <taxon>Endopterygota</taxon>
        <taxon>Hymenoptera</taxon>
        <taxon>Apocrita</taxon>
        <taxon>Aculeata</taxon>
        <taxon>Vespoidea</taxon>
        <taxon>Vespidae</taxon>
        <taxon>Vespinae</taxon>
        <taxon>Vespula</taxon>
    </lineage>
</organism>
<evidence type="ECO:0000313" key="1">
    <source>
        <dbReference type="EMBL" id="KAL2739380.1"/>
    </source>
</evidence>
<evidence type="ECO:0000313" key="2">
    <source>
        <dbReference type="Proteomes" id="UP001607303"/>
    </source>
</evidence>
<comment type="caution">
    <text evidence="1">The sequence shown here is derived from an EMBL/GenBank/DDBJ whole genome shotgun (WGS) entry which is preliminary data.</text>
</comment>